<dbReference type="RefSeq" id="WP_418889999.1">
    <property type="nucleotide sequence ID" value="NZ_JBEUWX010000001.1"/>
</dbReference>
<name>A0ABV4UBQ4_9RHOO</name>
<comment type="caution">
    <text evidence="4">The sequence shown here is derived from an EMBL/GenBank/DDBJ whole genome shotgun (WGS) entry which is preliminary data.</text>
</comment>
<feature type="domain" description="NADH:flavin oxidoreductase/NADH oxidase N-terminal" evidence="3">
    <location>
        <begin position="5"/>
        <end position="329"/>
    </location>
</feature>
<evidence type="ECO:0000259" key="3">
    <source>
        <dbReference type="Pfam" id="PF00724"/>
    </source>
</evidence>
<dbReference type="PANTHER" id="PTHR43656">
    <property type="entry name" value="BINDING OXIDOREDUCTASE, PUTATIVE (AFU_ORTHOLOGUE AFUA_2G08260)-RELATED"/>
    <property type="match status" value="1"/>
</dbReference>
<sequence>MPYENLFQPYTFNNGVTVKNRLVVAPLTHFASDDDGHITNDERRFLTDRFHDFGLFISAATLVHDGGKAFHGQPEAIGEEDLPSLREVARIIQSQGAKALLQIHHGGALAIPELNGGQIFAPSAHAGSGVQALSEDHIHRLIAGYGHAAELALKAGFDGVEIHGANGYLIQQFYSAQSNQRSDRWGGSAANRLRFPLAVVDAVTAAREKHGRPDFIVGYRFSPEEPGEHGLTMQESFTLIDALTAKPLQYLHVSLWDFYKHARRGADETRTRIEQLHARIGGKLPLIGVGDLYTAQQAAEALATGWAEFIAVGKTVLLNPNWAQRVRTGGDIRTELDPECAAEYRLPARLLQLSLTGTAPWLPPVKGIPHQGIDI</sequence>
<dbReference type="Gene3D" id="3.20.20.70">
    <property type="entry name" value="Aldolase class I"/>
    <property type="match status" value="1"/>
</dbReference>
<dbReference type="Pfam" id="PF00724">
    <property type="entry name" value="Oxidored_FMN"/>
    <property type="match status" value="1"/>
</dbReference>
<accession>A0ABV4UBQ4</accession>
<reference evidence="5" key="1">
    <citation type="submission" date="2024-06" db="EMBL/GenBank/DDBJ databases">
        <title>Radixoralia hellwigii gen. nov., sp nov., isolated from a root canal in the human oral cavity.</title>
        <authorList>
            <person name="Bartsch S."/>
            <person name="Wittmer A."/>
            <person name="Schulz A.-K."/>
            <person name="Neumann-Schaal M."/>
            <person name="Wolf J."/>
            <person name="Gronow S."/>
            <person name="Tennert C."/>
            <person name="Haecker G."/>
            <person name="Cieplik F."/>
            <person name="Al-Ahmad A."/>
        </authorList>
    </citation>
    <scope>NUCLEOTIDE SEQUENCE [LARGE SCALE GENOMIC DNA]</scope>
    <source>
        <strain evidence="5">Wk13</strain>
    </source>
</reference>
<keyword evidence="5" id="KW-1185">Reference proteome</keyword>
<evidence type="ECO:0000313" key="5">
    <source>
        <dbReference type="Proteomes" id="UP001574673"/>
    </source>
</evidence>
<proteinExistence type="predicted"/>
<dbReference type="InterPro" id="IPR001155">
    <property type="entry name" value="OxRdtase_FMN_N"/>
</dbReference>
<dbReference type="InterPro" id="IPR051799">
    <property type="entry name" value="NADH_flavin_oxidoreductase"/>
</dbReference>
<evidence type="ECO:0000256" key="1">
    <source>
        <dbReference type="ARBA" id="ARBA00022630"/>
    </source>
</evidence>
<organism evidence="4 5">
    <name type="scientific">Dentiradicibacter hellwigii</name>
    <dbReference type="NCBI Taxonomy" id="3149053"/>
    <lineage>
        <taxon>Bacteria</taxon>
        <taxon>Pseudomonadati</taxon>
        <taxon>Pseudomonadota</taxon>
        <taxon>Betaproteobacteria</taxon>
        <taxon>Rhodocyclales</taxon>
        <taxon>Rhodocyclaceae</taxon>
        <taxon>Dentiradicibacter</taxon>
    </lineage>
</organism>
<protein>
    <submittedName>
        <fullName evidence="4">NADH-dependent flavin oxidoreductase</fullName>
    </submittedName>
</protein>
<evidence type="ECO:0000256" key="2">
    <source>
        <dbReference type="ARBA" id="ARBA00023002"/>
    </source>
</evidence>
<dbReference type="InterPro" id="IPR013785">
    <property type="entry name" value="Aldolase_TIM"/>
</dbReference>
<keyword evidence="1" id="KW-0285">Flavoprotein</keyword>
<dbReference type="CDD" id="cd04735">
    <property type="entry name" value="OYE_like_4_FMN"/>
    <property type="match status" value="1"/>
</dbReference>
<dbReference type="Proteomes" id="UP001574673">
    <property type="component" value="Unassembled WGS sequence"/>
</dbReference>
<dbReference type="PANTHER" id="PTHR43656:SF2">
    <property type="entry name" value="BINDING OXIDOREDUCTASE, PUTATIVE (AFU_ORTHOLOGUE AFUA_2G08260)-RELATED"/>
    <property type="match status" value="1"/>
</dbReference>
<gene>
    <name evidence="4" type="ORF">ABCS64_00540</name>
</gene>
<keyword evidence="2" id="KW-0560">Oxidoreductase</keyword>
<dbReference type="EMBL" id="JBEUWX010000001">
    <property type="protein sequence ID" value="MFA9948826.1"/>
    <property type="molecule type" value="Genomic_DNA"/>
</dbReference>
<dbReference type="SUPFAM" id="SSF51395">
    <property type="entry name" value="FMN-linked oxidoreductases"/>
    <property type="match status" value="1"/>
</dbReference>
<evidence type="ECO:0000313" key="4">
    <source>
        <dbReference type="EMBL" id="MFA9948826.1"/>
    </source>
</evidence>